<evidence type="ECO:0000313" key="1">
    <source>
        <dbReference type="EMBL" id="KOR87849.1"/>
    </source>
</evidence>
<evidence type="ECO:0000313" key="2">
    <source>
        <dbReference type="Proteomes" id="UP000036932"/>
    </source>
</evidence>
<dbReference type="OrthoDB" id="2601310at2"/>
<sequence length="165" mass="18751">MDNKELANALDRSENYETYIASMNNAELITIITKLDNLDEVTTALTELSIREKEAAVPYCLKILEEDLGDEFLQAVAFNLLYEGDHEVAKEIITKKLTNASTALIGAIMDNLSTDSLQPFGESLSSEFLNAILERYLELSDADKKRIHDNYEWFKESFEEKLSIM</sequence>
<comment type="caution">
    <text evidence="1">The sequence shown here is derived from an EMBL/GenBank/DDBJ whole genome shotgun (WGS) entry which is preliminary data.</text>
</comment>
<reference evidence="2" key="1">
    <citation type="submission" date="2015-08" db="EMBL/GenBank/DDBJ databases">
        <title>Genome sequencing project for genomic taxonomy and phylogenomics of Bacillus-like bacteria.</title>
        <authorList>
            <person name="Liu B."/>
            <person name="Wang J."/>
            <person name="Zhu Y."/>
            <person name="Liu G."/>
            <person name="Chen Q."/>
            <person name="Chen Z."/>
            <person name="Lan J."/>
            <person name="Che J."/>
            <person name="Ge C."/>
            <person name="Shi H."/>
            <person name="Pan Z."/>
            <person name="Liu X."/>
        </authorList>
    </citation>
    <scope>NUCLEOTIDE SEQUENCE [LARGE SCALE GENOMIC DNA]</scope>
    <source>
        <strain evidence="2">FJAT-22460</strain>
    </source>
</reference>
<dbReference type="EMBL" id="LIUT01000001">
    <property type="protein sequence ID" value="KOR87849.1"/>
    <property type="molecule type" value="Genomic_DNA"/>
</dbReference>
<evidence type="ECO:0008006" key="3">
    <source>
        <dbReference type="Google" id="ProtNLM"/>
    </source>
</evidence>
<proteinExistence type="predicted"/>
<dbReference type="Proteomes" id="UP000036932">
    <property type="component" value="Unassembled WGS sequence"/>
</dbReference>
<gene>
    <name evidence="1" type="ORF">AM231_00975</name>
</gene>
<accession>A0A0M1P198</accession>
<name>A0A0M1P198_9BACL</name>
<organism evidence="1 2">
    <name type="scientific">Paenibacillus solani</name>
    <dbReference type="NCBI Taxonomy" id="1705565"/>
    <lineage>
        <taxon>Bacteria</taxon>
        <taxon>Bacillati</taxon>
        <taxon>Bacillota</taxon>
        <taxon>Bacilli</taxon>
        <taxon>Bacillales</taxon>
        <taxon>Paenibacillaceae</taxon>
        <taxon>Paenibacillus</taxon>
    </lineage>
</organism>
<dbReference type="AlphaFoldDB" id="A0A0M1P198"/>
<dbReference type="PATRIC" id="fig|1705565.3.peg.2029"/>
<keyword evidence="2" id="KW-1185">Reference proteome</keyword>
<protein>
    <recommendedName>
        <fullName evidence="3">Immunity protein 30 domain-containing protein</fullName>
    </recommendedName>
</protein>
<dbReference type="RefSeq" id="WP_054400907.1">
    <property type="nucleotide sequence ID" value="NZ_LIUT01000001.1"/>
</dbReference>